<dbReference type="PANTHER" id="PTHR42820:SF1">
    <property type="entry name" value="SHORT-CHAIN DEHYDROGENASE_REDUCTASE FAMILY PROTEIN"/>
    <property type="match status" value="1"/>
</dbReference>
<dbReference type="InterPro" id="IPR002347">
    <property type="entry name" value="SDR_fam"/>
</dbReference>
<dbReference type="Gene3D" id="3.40.50.720">
    <property type="entry name" value="NAD(P)-binding Rossmann-like Domain"/>
    <property type="match status" value="1"/>
</dbReference>
<sequence length="180" mass="18781">MTGRLSERVAIVTGGAGGIGSAVARALSAEGTSVVIADIRDAEGTDLAAGLGGRSRFQQLDVAGEDDRQRAVTDTERDLGPVSVGWPASRGSWIGARWRSRAPASFRRVVVRLGDAPDDASLGTGLEHLPEALGRRGVRARPVGQVSCRTDSTFPAGSVNQAISGPPPRKMPLSSVLRWS</sequence>
<dbReference type="Pfam" id="PF00106">
    <property type="entry name" value="adh_short"/>
    <property type="match status" value="1"/>
</dbReference>
<dbReference type="EMBL" id="JBIAFP010000011">
    <property type="protein sequence ID" value="MFE9226898.1"/>
    <property type="molecule type" value="Genomic_DNA"/>
</dbReference>
<evidence type="ECO:0000313" key="3">
    <source>
        <dbReference type="Proteomes" id="UP001601288"/>
    </source>
</evidence>
<gene>
    <name evidence="2" type="ORF">ACFYM3_20115</name>
</gene>
<dbReference type="PANTHER" id="PTHR42820">
    <property type="entry name" value="SHORT-CHAIN DEHYDROGENASE REDUCTASE"/>
    <property type="match status" value="1"/>
</dbReference>
<protein>
    <submittedName>
        <fullName evidence="2">SDR family NAD(P)-dependent oxidoreductase</fullName>
    </submittedName>
</protein>
<comment type="caution">
    <text evidence="2">The sequence shown here is derived from an EMBL/GenBank/DDBJ whole genome shotgun (WGS) entry which is preliminary data.</text>
</comment>
<dbReference type="RefSeq" id="WP_358279607.1">
    <property type="nucleotide sequence ID" value="NZ_JBEYGJ010000006.1"/>
</dbReference>
<accession>A0ABW6LEN2</accession>
<organism evidence="2 3">
    <name type="scientific">Streptomyces massasporeus</name>
    <dbReference type="NCBI Taxonomy" id="67324"/>
    <lineage>
        <taxon>Bacteria</taxon>
        <taxon>Bacillati</taxon>
        <taxon>Actinomycetota</taxon>
        <taxon>Actinomycetes</taxon>
        <taxon>Kitasatosporales</taxon>
        <taxon>Streptomycetaceae</taxon>
        <taxon>Streptomyces</taxon>
    </lineage>
</organism>
<evidence type="ECO:0000256" key="1">
    <source>
        <dbReference type="SAM" id="MobiDB-lite"/>
    </source>
</evidence>
<proteinExistence type="predicted"/>
<name>A0ABW6LEN2_9ACTN</name>
<feature type="compositionally biased region" description="Polar residues" evidence="1">
    <location>
        <begin position="149"/>
        <end position="163"/>
    </location>
</feature>
<dbReference type="SUPFAM" id="SSF51735">
    <property type="entry name" value="NAD(P)-binding Rossmann-fold domains"/>
    <property type="match status" value="1"/>
</dbReference>
<dbReference type="InterPro" id="IPR036291">
    <property type="entry name" value="NAD(P)-bd_dom_sf"/>
</dbReference>
<reference evidence="2 3" key="1">
    <citation type="submission" date="2024-10" db="EMBL/GenBank/DDBJ databases">
        <title>The Natural Products Discovery Center: Release of the First 8490 Sequenced Strains for Exploring Actinobacteria Biosynthetic Diversity.</title>
        <authorList>
            <person name="Kalkreuter E."/>
            <person name="Kautsar S.A."/>
            <person name="Yang D."/>
            <person name="Bader C.D."/>
            <person name="Teijaro C.N."/>
            <person name="Fluegel L."/>
            <person name="Davis C.M."/>
            <person name="Simpson J.R."/>
            <person name="Lauterbach L."/>
            <person name="Steele A.D."/>
            <person name="Gui C."/>
            <person name="Meng S."/>
            <person name="Li G."/>
            <person name="Viehrig K."/>
            <person name="Ye F."/>
            <person name="Su P."/>
            <person name="Kiefer A.F."/>
            <person name="Nichols A."/>
            <person name="Cepeda A.J."/>
            <person name="Yan W."/>
            <person name="Fan B."/>
            <person name="Jiang Y."/>
            <person name="Adhikari A."/>
            <person name="Zheng C.-J."/>
            <person name="Schuster L."/>
            <person name="Cowan T.M."/>
            <person name="Smanski M.J."/>
            <person name="Chevrette M.G."/>
            <person name="De Carvalho L.P.S."/>
            <person name="Shen B."/>
        </authorList>
    </citation>
    <scope>NUCLEOTIDE SEQUENCE [LARGE SCALE GENOMIC DNA]</scope>
    <source>
        <strain evidence="2 3">NPDC007066</strain>
    </source>
</reference>
<evidence type="ECO:0000313" key="2">
    <source>
        <dbReference type="EMBL" id="MFE9226898.1"/>
    </source>
</evidence>
<dbReference type="Proteomes" id="UP001601288">
    <property type="component" value="Unassembled WGS sequence"/>
</dbReference>
<feature type="region of interest" description="Disordered" evidence="1">
    <location>
        <begin position="149"/>
        <end position="180"/>
    </location>
</feature>
<keyword evidence="3" id="KW-1185">Reference proteome</keyword>